<dbReference type="OrthoDB" id="219241at2"/>
<organism evidence="1 2">
    <name type="scientific">Halpernia humi</name>
    <dbReference type="NCBI Taxonomy" id="493375"/>
    <lineage>
        <taxon>Bacteria</taxon>
        <taxon>Pseudomonadati</taxon>
        <taxon>Bacteroidota</taxon>
        <taxon>Flavobacteriia</taxon>
        <taxon>Flavobacteriales</taxon>
        <taxon>Weeksellaceae</taxon>
        <taxon>Chryseobacterium group</taxon>
        <taxon>Halpernia</taxon>
    </lineage>
</organism>
<dbReference type="Proteomes" id="UP000236738">
    <property type="component" value="Unassembled WGS sequence"/>
</dbReference>
<gene>
    <name evidence="1" type="ORF">SAMN05421847_0708</name>
</gene>
<dbReference type="AlphaFoldDB" id="A0A1H5U959"/>
<evidence type="ECO:0000313" key="2">
    <source>
        <dbReference type="Proteomes" id="UP000236738"/>
    </source>
</evidence>
<dbReference type="EMBL" id="FNUS01000001">
    <property type="protein sequence ID" value="SEF71509.1"/>
    <property type="molecule type" value="Genomic_DNA"/>
</dbReference>
<evidence type="ECO:0000313" key="1">
    <source>
        <dbReference type="EMBL" id="SEF71509.1"/>
    </source>
</evidence>
<protein>
    <submittedName>
        <fullName evidence="1">Uncharacterized protein</fullName>
    </submittedName>
</protein>
<name>A0A1H5U959_9FLAO</name>
<reference evidence="2" key="1">
    <citation type="submission" date="2016-10" db="EMBL/GenBank/DDBJ databases">
        <authorList>
            <person name="Varghese N."/>
            <person name="Submissions S."/>
        </authorList>
    </citation>
    <scope>NUCLEOTIDE SEQUENCE [LARGE SCALE GENOMIC DNA]</scope>
    <source>
        <strain evidence="2">DSM 21580</strain>
    </source>
</reference>
<proteinExistence type="predicted"/>
<sequence>MIESSTKTHQDSKTISMVEMSQIKINNEVFFKISNVNHMRPFFMSIVSDSNHWMFISSNGALSAGRKNSEFALFPYYTDDKITESAENTGTKTIIKVYNNDGFVIWEPFSIRNQLQNVTRNIYKSIYGNSIIFEEINEDLGLIFKYKWSNSNIYGFVKETELKNISDTEFKVSICDGLQNILPAGVGSDLQNSTSNLVDAYKRSELDTNSNIGIFALSATIVDKAEPNESLTANIAWSIGFENPKILLSSTQLQNFRENKNIVEEVDSKGEKGAYFLVDDFKLSSNETRKWDIIANVNQNVSNIVNLSDKIKNTENFSEKISADIKLGIENLLKLINAADGIQHTADLRDDARYYSNTLFNIMRGGIFDDQYNIEKQDFLSSLQKRNTKIYDAYFEKLNLLPDIFTKFQLADLVDEIDNSDLKRISTEYLPLKFSRRHGDPSRPWNKFSIETRSEKDGSKILNYEGNWRDIFQNWEALAHAFPEWQNSMLFRFLNASTFEGYNPYRITKNGFDWETIEPDDPWSYIGYWGDHQIIYLLKFLEFSENYNPDYLENLFLEKSFVYANVPYRIKKYSDILKNPKSTIDFEQDEELEIHKNKAILGEDATLKFNQKNELHHVTFLEKILATTLSKLSNFIPEGGIWMNTQRPEWNDANNALVGNGISMVTLYYLSRFLNFFETILEKTEEKEVEISEELAVFFHRLNQIFEDHKILLQNKFSDEARKTIMDALGNAGSDYREQIYNESFSGNYQSIKTSEILEFMTIALAFLDQSIKANKKENGLYHAYNLISYDENSASISYLNDMLEGQVAVLSSGFLTADEVLNVLKAMRKSDLYRVDQNSYLLYPNHQLKGFLTKNNIPENEVLKSGILKNHLQNGNVSLVEKDSENNYHFNSQFKNADDLKTELDALNIDEEEQAKILNIYENVFHHKEFTGRSGTFFAYEGLGSIYWHMVSKLLLAVQEVVIKARNEGVSEDILNQLIDYYEDIKEGIGAHKSPENYGAFPTDPYSHTPLHKGAQQPGMTGQVKEDLLSRWGELGIVVENGSLKFDPFLLKESNFLAKEDKIEITDVKNNEVSIELPANSIGFTICQIPVIYQISSENFIKIKYHNQQEEYNSVLSLNEKISSKIWERTGEIEKISVGILAKQLH</sequence>
<keyword evidence="2" id="KW-1185">Reference proteome</keyword>
<accession>A0A1H5U959</accession>
<dbReference type="RefSeq" id="WP_103912709.1">
    <property type="nucleotide sequence ID" value="NZ_FNUS01000001.1"/>
</dbReference>